<dbReference type="Gene3D" id="2.70.70.10">
    <property type="entry name" value="Glucose Permease (Domain IIA)"/>
    <property type="match status" value="1"/>
</dbReference>
<keyword evidence="3" id="KW-1185">Reference proteome</keyword>
<dbReference type="InterPro" id="IPR016047">
    <property type="entry name" value="M23ase_b-sheet_dom"/>
</dbReference>
<dbReference type="GO" id="GO:0016787">
    <property type="term" value="F:hydrolase activity"/>
    <property type="evidence" value="ECO:0007669"/>
    <property type="project" value="UniProtKB-KW"/>
</dbReference>
<evidence type="ECO:0000313" key="3">
    <source>
        <dbReference type="Proteomes" id="UP000639010"/>
    </source>
</evidence>
<evidence type="ECO:0000313" key="2">
    <source>
        <dbReference type="EMBL" id="MBE1427062.1"/>
    </source>
</evidence>
<dbReference type="CDD" id="cd12797">
    <property type="entry name" value="M23_peptidase"/>
    <property type="match status" value="1"/>
</dbReference>
<dbReference type="SUPFAM" id="SSF51261">
    <property type="entry name" value="Duplicated hybrid motif"/>
    <property type="match status" value="1"/>
</dbReference>
<accession>A0ABR9H8N9</accession>
<name>A0ABR9H8N9_9BACT</name>
<gene>
    <name evidence="2" type="ORF">H4684_003750</name>
</gene>
<dbReference type="Proteomes" id="UP000639010">
    <property type="component" value="Unassembled WGS sequence"/>
</dbReference>
<protein>
    <submittedName>
        <fullName evidence="2">Murein DD-endopeptidase MepM/ murein hydrolase activator NlpD</fullName>
    </submittedName>
</protein>
<comment type="caution">
    <text evidence="2">The sequence shown here is derived from an EMBL/GenBank/DDBJ whole genome shotgun (WGS) entry which is preliminary data.</text>
</comment>
<dbReference type="EMBL" id="JADBGG010000043">
    <property type="protein sequence ID" value="MBE1427062.1"/>
    <property type="molecule type" value="Genomic_DNA"/>
</dbReference>
<dbReference type="PANTHER" id="PTHR21666">
    <property type="entry name" value="PEPTIDASE-RELATED"/>
    <property type="match status" value="1"/>
</dbReference>
<dbReference type="Pfam" id="PF01551">
    <property type="entry name" value="Peptidase_M23"/>
    <property type="match status" value="1"/>
</dbReference>
<keyword evidence="2" id="KW-0378">Hydrolase</keyword>
<organism evidence="2 3">
    <name type="scientific">Desulfomicrobium macestii</name>
    <dbReference type="NCBI Taxonomy" id="90731"/>
    <lineage>
        <taxon>Bacteria</taxon>
        <taxon>Pseudomonadati</taxon>
        <taxon>Thermodesulfobacteriota</taxon>
        <taxon>Desulfovibrionia</taxon>
        <taxon>Desulfovibrionales</taxon>
        <taxon>Desulfomicrobiaceae</taxon>
        <taxon>Desulfomicrobium</taxon>
    </lineage>
</organism>
<feature type="domain" description="M23ase beta-sheet core" evidence="1">
    <location>
        <begin position="49"/>
        <end position="136"/>
    </location>
</feature>
<sequence length="194" mass="21465">MKGILVIIQCIIAAGFAIPERIVIPVVGVTPGDWNRKSFWHESWGLSGVHKGIDIFGRLGTVVTSATAGIVLFVGSIARGGNVAVVLGPKWRLHYYAHLNSITAFALRLVPRGGELGTLGDTGNARGTPPHLHYSVVRIFFVTWDIDGSTQGFWKAFYLDPDPYLFGIPCFFASRPTAAEYRCFIRRNRERGYR</sequence>
<dbReference type="InterPro" id="IPR011055">
    <property type="entry name" value="Dup_hybrid_motif"/>
</dbReference>
<evidence type="ECO:0000259" key="1">
    <source>
        <dbReference type="Pfam" id="PF01551"/>
    </source>
</evidence>
<proteinExistence type="predicted"/>
<dbReference type="RefSeq" id="WP_192624866.1">
    <property type="nucleotide sequence ID" value="NZ_JADBGG010000043.1"/>
</dbReference>
<reference evidence="2 3" key="1">
    <citation type="submission" date="2020-10" db="EMBL/GenBank/DDBJ databases">
        <title>Genomic Encyclopedia of Type Strains, Phase IV (KMG-IV): sequencing the most valuable type-strain genomes for metagenomic binning, comparative biology and taxonomic classification.</title>
        <authorList>
            <person name="Goeker M."/>
        </authorList>
    </citation>
    <scope>NUCLEOTIDE SEQUENCE [LARGE SCALE GENOMIC DNA]</scope>
    <source>
        <strain evidence="2 3">DSM 4194</strain>
    </source>
</reference>
<dbReference type="InterPro" id="IPR050570">
    <property type="entry name" value="Cell_wall_metabolism_enzyme"/>
</dbReference>
<dbReference type="PANTHER" id="PTHR21666:SF268">
    <property type="entry name" value="PEPTIDASE M23 DOMAIN-CONTAINING PROTEIN"/>
    <property type="match status" value="1"/>
</dbReference>